<dbReference type="GO" id="GO:0004519">
    <property type="term" value="F:endonuclease activity"/>
    <property type="evidence" value="ECO:0007669"/>
    <property type="project" value="UniProtKB-KW"/>
</dbReference>
<keyword evidence="1" id="KW-0255">Endonuclease</keyword>
<reference evidence="1" key="1">
    <citation type="submission" date="2019-12" db="EMBL/GenBank/DDBJ databases">
        <title>An insight into the sialome of adult female Ixodes ricinus ticks feeding for 6 days.</title>
        <authorList>
            <person name="Perner J."/>
            <person name="Ribeiro J.M.C."/>
        </authorList>
    </citation>
    <scope>NUCLEOTIDE SEQUENCE</scope>
    <source>
        <strain evidence="1">Semi-engorged</strain>
        <tissue evidence="1">Salivary glands</tissue>
    </source>
</reference>
<keyword evidence="1" id="KW-0540">Nuclease</keyword>
<evidence type="ECO:0000313" key="1">
    <source>
        <dbReference type="EMBL" id="MXU94675.1"/>
    </source>
</evidence>
<dbReference type="EMBL" id="GIFC01012592">
    <property type="protein sequence ID" value="MXU94675.1"/>
    <property type="molecule type" value="Transcribed_RNA"/>
</dbReference>
<name>A0A6B0UYP8_IXORI</name>
<sequence>MVSFSTTVALEVLHKNHILPTMQLPFFLSSGAHAVISYFTSPCRFILSNYSHTTSVSSMKSTLELPGLTLCRKYFHFCLFRKTFYANPILKDQLLFHASNISPRSNHECKVGMPTCDMNIYFDSFIPRTSNDWNHLPASIVSIHDATYFKMPTISSVSSTPPWRASKP</sequence>
<accession>A0A6B0UYP8</accession>
<organism evidence="1">
    <name type="scientific">Ixodes ricinus</name>
    <name type="common">Common tick</name>
    <name type="synonym">Acarus ricinus</name>
    <dbReference type="NCBI Taxonomy" id="34613"/>
    <lineage>
        <taxon>Eukaryota</taxon>
        <taxon>Metazoa</taxon>
        <taxon>Ecdysozoa</taxon>
        <taxon>Arthropoda</taxon>
        <taxon>Chelicerata</taxon>
        <taxon>Arachnida</taxon>
        <taxon>Acari</taxon>
        <taxon>Parasitiformes</taxon>
        <taxon>Ixodida</taxon>
        <taxon>Ixodoidea</taxon>
        <taxon>Ixodidae</taxon>
        <taxon>Ixodinae</taxon>
        <taxon>Ixodes</taxon>
    </lineage>
</organism>
<protein>
    <submittedName>
        <fullName evidence="1">Putative endonuclease/reverse transcript</fullName>
    </submittedName>
</protein>
<dbReference type="AlphaFoldDB" id="A0A6B0UYP8"/>
<keyword evidence="1" id="KW-0378">Hydrolase</keyword>
<proteinExistence type="predicted"/>